<keyword evidence="6" id="KW-0677">Repeat</keyword>
<dbReference type="PROSITE" id="PS00518">
    <property type="entry name" value="ZF_RING_1"/>
    <property type="match status" value="1"/>
</dbReference>
<evidence type="ECO:0000256" key="7">
    <source>
        <dbReference type="ARBA" id="ARBA00022771"/>
    </source>
</evidence>
<dbReference type="CDD" id="cd05819">
    <property type="entry name" value="NHL"/>
    <property type="match status" value="1"/>
</dbReference>
<dbReference type="Pfam" id="PF13445">
    <property type="entry name" value="zf-RING_UBOX"/>
    <property type="match status" value="1"/>
</dbReference>
<evidence type="ECO:0000259" key="12">
    <source>
        <dbReference type="PROSITE" id="PS50119"/>
    </source>
</evidence>
<protein>
    <recommendedName>
        <fullName evidence="3">RING-type E3 ubiquitin transferase</fullName>
        <ecNumber evidence="3">2.3.2.27</ecNumber>
    </recommendedName>
</protein>
<dbReference type="AlphaFoldDB" id="C3ZG92"/>
<dbReference type="SMART" id="SM00336">
    <property type="entry name" value="BBOX"/>
    <property type="match status" value="1"/>
</dbReference>
<evidence type="ECO:0000313" key="13">
    <source>
        <dbReference type="EMBL" id="EEN48413.1"/>
    </source>
</evidence>
<keyword evidence="7 9" id="KW-0863">Zinc-finger</keyword>
<dbReference type="FunFam" id="2.40.10.500:FF:000001">
    <property type="entry name" value="tripartite motif-containing protein 3-like"/>
    <property type="match status" value="1"/>
</dbReference>
<dbReference type="Pfam" id="PF01436">
    <property type="entry name" value="NHL"/>
    <property type="match status" value="3"/>
</dbReference>
<name>C3ZG92_BRAFL</name>
<evidence type="ECO:0000256" key="8">
    <source>
        <dbReference type="ARBA" id="ARBA00022833"/>
    </source>
</evidence>
<dbReference type="InterPro" id="IPR001841">
    <property type="entry name" value="Znf_RING"/>
</dbReference>
<dbReference type="InterPro" id="IPR000315">
    <property type="entry name" value="Znf_B-box"/>
</dbReference>
<gene>
    <name evidence="13" type="ORF">BRAFLDRAFT_67267</name>
</gene>
<dbReference type="InterPro" id="IPR050952">
    <property type="entry name" value="TRIM-NHL_E3_ligases"/>
</dbReference>
<reference evidence="13" key="1">
    <citation type="journal article" date="2008" name="Nature">
        <title>The amphioxus genome and the evolution of the chordate karyotype.</title>
        <authorList>
            <consortium name="US DOE Joint Genome Institute (JGI-PGF)"/>
            <person name="Putnam N.H."/>
            <person name="Butts T."/>
            <person name="Ferrier D.E.K."/>
            <person name="Furlong R.F."/>
            <person name="Hellsten U."/>
            <person name="Kawashima T."/>
            <person name="Robinson-Rechavi M."/>
            <person name="Shoguchi E."/>
            <person name="Terry A."/>
            <person name="Yu J.-K."/>
            <person name="Benito-Gutierrez E.L."/>
            <person name="Dubchak I."/>
            <person name="Garcia-Fernandez J."/>
            <person name="Gibson-Brown J.J."/>
            <person name="Grigoriev I.V."/>
            <person name="Horton A.C."/>
            <person name="de Jong P.J."/>
            <person name="Jurka J."/>
            <person name="Kapitonov V.V."/>
            <person name="Kohara Y."/>
            <person name="Kuroki Y."/>
            <person name="Lindquist E."/>
            <person name="Lucas S."/>
            <person name="Osoegawa K."/>
            <person name="Pennacchio L.A."/>
            <person name="Salamov A.A."/>
            <person name="Satou Y."/>
            <person name="Sauka-Spengler T."/>
            <person name="Schmutz J."/>
            <person name="Shin-I T."/>
            <person name="Toyoda A."/>
            <person name="Bronner-Fraser M."/>
            <person name="Fujiyama A."/>
            <person name="Holland L.Z."/>
            <person name="Holland P.W.H."/>
            <person name="Satoh N."/>
            <person name="Rokhsar D.S."/>
        </authorList>
    </citation>
    <scope>NUCLEOTIDE SEQUENCE [LARGE SCALE GENOMIC DNA]</scope>
    <source>
        <strain evidence="13">S238N-H82</strain>
        <tissue evidence="13">Testes</tissue>
    </source>
</reference>
<evidence type="ECO:0000256" key="10">
    <source>
        <dbReference type="PROSITE-ProRule" id="PRU00504"/>
    </source>
</evidence>
<dbReference type="InterPro" id="IPR011042">
    <property type="entry name" value="6-blade_b-propeller_TolB-like"/>
</dbReference>
<evidence type="ECO:0000256" key="4">
    <source>
        <dbReference type="ARBA" id="ARBA00022553"/>
    </source>
</evidence>
<dbReference type="FunFam" id="2.120.10.30:FF:000064">
    <property type="entry name" value="Uncharacterized protein"/>
    <property type="match status" value="1"/>
</dbReference>
<evidence type="ECO:0000259" key="11">
    <source>
        <dbReference type="PROSITE" id="PS50089"/>
    </source>
</evidence>
<feature type="repeat" description="NHL" evidence="10">
    <location>
        <begin position="555"/>
        <end position="598"/>
    </location>
</feature>
<dbReference type="eggNOG" id="KOG2177">
    <property type="taxonomic scope" value="Eukaryota"/>
</dbReference>
<dbReference type="EMBL" id="GG666617">
    <property type="protein sequence ID" value="EEN48413.1"/>
    <property type="molecule type" value="Genomic_DNA"/>
</dbReference>
<keyword evidence="4" id="KW-0597">Phosphoprotein</keyword>
<evidence type="ECO:0000256" key="3">
    <source>
        <dbReference type="ARBA" id="ARBA00012483"/>
    </source>
</evidence>
<feature type="repeat" description="NHL" evidence="10">
    <location>
        <begin position="524"/>
        <end position="551"/>
    </location>
</feature>
<dbReference type="PANTHER" id="PTHR24104">
    <property type="entry name" value="E3 UBIQUITIN-PROTEIN LIGASE NHLRC1-RELATED"/>
    <property type="match status" value="1"/>
</dbReference>
<dbReference type="Gene3D" id="3.30.160.60">
    <property type="entry name" value="Classic Zinc Finger"/>
    <property type="match status" value="1"/>
</dbReference>
<dbReference type="SUPFAM" id="SSF57850">
    <property type="entry name" value="RING/U-box"/>
    <property type="match status" value="1"/>
</dbReference>
<dbReference type="SUPFAM" id="SSF57845">
    <property type="entry name" value="B-box zinc-binding domain"/>
    <property type="match status" value="1"/>
</dbReference>
<proteinExistence type="inferred from homology"/>
<dbReference type="InterPro" id="IPR027370">
    <property type="entry name" value="Znf-RING_euk"/>
</dbReference>
<dbReference type="FunFam" id="3.30.160.60:FF:002399">
    <property type="entry name" value="Predicted protein"/>
    <property type="match status" value="1"/>
</dbReference>
<accession>C3ZG92</accession>
<dbReference type="PROSITE" id="PS51125">
    <property type="entry name" value="NHL"/>
    <property type="match status" value="3"/>
</dbReference>
<dbReference type="SMART" id="SM00184">
    <property type="entry name" value="RING"/>
    <property type="match status" value="1"/>
</dbReference>
<dbReference type="Gene3D" id="2.120.10.30">
    <property type="entry name" value="TolB, C-terminal domain"/>
    <property type="match status" value="2"/>
</dbReference>
<evidence type="ECO:0000256" key="5">
    <source>
        <dbReference type="ARBA" id="ARBA00022723"/>
    </source>
</evidence>
<dbReference type="InParanoid" id="C3ZG92"/>
<feature type="domain" description="B box-type" evidence="12">
    <location>
        <begin position="97"/>
        <end position="138"/>
    </location>
</feature>
<dbReference type="EC" id="2.3.2.27" evidence="3"/>
<dbReference type="PROSITE" id="PS50119">
    <property type="entry name" value="ZF_BBOX"/>
    <property type="match status" value="1"/>
</dbReference>
<dbReference type="Pfam" id="PF00643">
    <property type="entry name" value="zf-B_box"/>
    <property type="match status" value="1"/>
</dbReference>
<dbReference type="GO" id="GO:0008270">
    <property type="term" value="F:zinc ion binding"/>
    <property type="evidence" value="ECO:0007669"/>
    <property type="project" value="UniProtKB-KW"/>
</dbReference>
<feature type="repeat" description="NHL" evidence="10">
    <location>
        <begin position="358"/>
        <end position="398"/>
    </location>
</feature>
<dbReference type="PANTHER" id="PTHR24104:SF50">
    <property type="entry name" value="SMP-30_GLUCONOLACTONASE_LRE-LIKE REGION DOMAIN-CONTAINING PROTEIN"/>
    <property type="match status" value="1"/>
</dbReference>
<evidence type="ECO:0000256" key="1">
    <source>
        <dbReference type="ARBA" id="ARBA00000900"/>
    </source>
</evidence>
<sequence length="639" mass="71419">MAAAPSSLGEQIREELSCSICLELVTRPKVLPCQHTFCQDCLQDHASRRVPFQCPNCRQQVRLPPRGVAGLPDSHLATSLCERLQNQATLSTREQSQYGNRCSFHPSEDVRLYCKQCKVPICHECFEKSHDEHPTMSLRRVIQQHRGPVLALISEGRGILETYCGFIRGLREEERRLDDQKQETDIKIMDTYRQARNQIYQIYQQLTEERNRLLSEVETNYKQNKEAVQSQRDAVLTDVAELSSACDGAKQDMTREDKEFLSRESKLDEIVGKFRGKTLPSPVQTHSAIFQPRVSVELACTLGVIAVPRPATRSDAAMGFMGHFAFGGEGPKPAYRGVMGHQHGNQKHTLAPVQTLTFGGEGPEPGQFSRPLGITVSEEGEIFVADMKNQRIQVFTLQSTLARHFPTVVPGEECRARKKKKNKDWSKMCPHNVAMDGKGRLWVVGNTEFAEFAVKYDKQGMALGTIKLTRTKQIIAIAVDTKRNHIFIPQITGERPNLNCEVLVLRPAMTVARTMGWGKGMKDPSNITVDGEGNILVSDCENDCVYVYAQDGQFLFKFGGEGSGEGQLQGPMGICTDKSGNIIVADRGNSRLEMFDKTGRFLKHIPVDIESPWGVAMAPQGQLVITDFDNHTVTIVQNI</sequence>
<dbReference type="SUPFAM" id="SSF101898">
    <property type="entry name" value="NHL repeat"/>
    <property type="match status" value="1"/>
</dbReference>
<dbReference type="Gene3D" id="3.30.40.10">
    <property type="entry name" value="Zinc/RING finger domain, C3HC4 (zinc finger)"/>
    <property type="match status" value="1"/>
</dbReference>
<dbReference type="GO" id="GO:0061630">
    <property type="term" value="F:ubiquitin protein ligase activity"/>
    <property type="evidence" value="ECO:0007669"/>
    <property type="project" value="UniProtKB-EC"/>
</dbReference>
<evidence type="ECO:0000256" key="6">
    <source>
        <dbReference type="ARBA" id="ARBA00022737"/>
    </source>
</evidence>
<comment type="catalytic activity">
    <reaction evidence="1">
        <text>S-ubiquitinyl-[E2 ubiquitin-conjugating enzyme]-L-cysteine + [acceptor protein]-L-lysine = [E2 ubiquitin-conjugating enzyme]-L-cysteine + N(6)-ubiquitinyl-[acceptor protein]-L-lysine.</text>
        <dbReference type="EC" id="2.3.2.27"/>
    </reaction>
</comment>
<dbReference type="InterPro" id="IPR017907">
    <property type="entry name" value="Znf_RING_CS"/>
</dbReference>
<dbReference type="PROSITE" id="PS50089">
    <property type="entry name" value="ZF_RING_2"/>
    <property type="match status" value="1"/>
</dbReference>
<keyword evidence="5" id="KW-0479">Metal-binding</keyword>
<comment type="similarity">
    <text evidence="2">Belongs to the TRIM/RBCC family.</text>
</comment>
<dbReference type="InterPro" id="IPR001258">
    <property type="entry name" value="NHL_repeat"/>
</dbReference>
<dbReference type="InterPro" id="IPR013083">
    <property type="entry name" value="Znf_RING/FYVE/PHD"/>
</dbReference>
<keyword evidence="8" id="KW-0862">Zinc</keyword>
<evidence type="ECO:0000256" key="2">
    <source>
        <dbReference type="ARBA" id="ARBA00008518"/>
    </source>
</evidence>
<evidence type="ECO:0000256" key="9">
    <source>
        <dbReference type="PROSITE-ProRule" id="PRU00024"/>
    </source>
</evidence>
<organism>
    <name type="scientific">Branchiostoma floridae</name>
    <name type="common">Florida lancelet</name>
    <name type="synonym">Amphioxus</name>
    <dbReference type="NCBI Taxonomy" id="7739"/>
    <lineage>
        <taxon>Eukaryota</taxon>
        <taxon>Metazoa</taxon>
        <taxon>Chordata</taxon>
        <taxon>Cephalochordata</taxon>
        <taxon>Leptocardii</taxon>
        <taxon>Amphioxiformes</taxon>
        <taxon>Branchiostomatidae</taxon>
        <taxon>Branchiostoma</taxon>
    </lineage>
</organism>
<feature type="domain" description="RING-type" evidence="11">
    <location>
        <begin position="18"/>
        <end position="58"/>
    </location>
</feature>